<dbReference type="HOGENOM" id="CLU_041217_10_6_1"/>
<evidence type="ECO:0000256" key="1">
    <source>
        <dbReference type="ARBA" id="ARBA00006270"/>
    </source>
</evidence>
<dbReference type="SMART" id="SM00173">
    <property type="entry name" value="RAS"/>
    <property type="match status" value="1"/>
</dbReference>
<dbReference type="InterPro" id="IPR027417">
    <property type="entry name" value="P-loop_NTPase"/>
</dbReference>
<dbReference type="STRING" id="1036808.A0A0C2ZER8"/>
<dbReference type="SUPFAM" id="SSF52540">
    <property type="entry name" value="P-loop containing nucleoside triphosphate hydrolases"/>
    <property type="match status" value="1"/>
</dbReference>
<evidence type="ECO:0000256" key="3">
    <source>
        <dbReference type="ARBA" id="ARBA00023134"/>
    </source>
</evidence>
<evidence type="ECO:0000256" key="5">
    <source>
        <dbReference type="ARBA" id="ARBA00046278"/>
    </source>
</evidence>
<dbReference type="InterPro" id="IPR005225">
    <property type="entry name" value="Small_GTP-bd"/>
</dbReference>
<dbReference type="Pfam" id="PF00071">
    <property type="entry name" value="Ras"/>
    <property type="match status" value="1"/>
</dbReference>
<accession>A0A0C2ZER8</accession>
<keyword evidence="2" id="KW-0547">Nucleotide-binding</keyword>
<keyword evidence="4" id="KW-0449">Lipoprotein</keyword>
<dbReference type="SMART" id="SM00174">
    <property type="entry name" value="RHO"/>
    <property type="match status" value="1"/>
</dbReference>
<feature type="region of interest" description="Disordered" evidence="6">
    <location>
        <begin position="195"/>
        <end position="232"/>
    </location>
</feature>
<dbReference type="InParanoid" id="A0A0C2ZER8"/>
<dbReference type="PROSITE" id="PS51417">
    <property type="entry name" value="ARF"/>
    <property type="match status" value="1"/>
</dbReference>
<dbReference type="PROSITE" id="PS51419">
    <property type="entry name" value="RAB"/>
    <property type="match status" value="1"/>
</dbReference>
<evidence type="ECO:0000313" key="7">
    <source>
        <dbReference type="EMBL" id="KIM60228.1"/>
    </source>
</evidence>
<dbReference type="EMBL" id="KN822064">
    <property type="protein sequence ID" value="KIM60228.1"/>
    <property type="molecule type" value="Genomic_DNA"/>
</dbReference>
<evidence type="ECO:0000256" key="6">
    <source>
        <dbReference type="SAM" id="MobiDB-lite"/>
    </source>
</evidence>
<comment type="subcellular location">
    <subcellularLocation>
        <location evidence="5">Endomembrane system</location>
        <topology evidence="5">Lipid-anchor</topology>
        <orientation evidence="5">Cytoplasmic side</orientation>
    </subcellularLocation>
</comment>
<evidence type="ECO:0000256" key="2">
    <source>
        <dbReference type="ARBA" id="ARBA00022741"/>
    </source>
</evidence>
<proteinExistence type="inferred from homology"/>
<dbReference type="PROSITE" id="PS51421">
    <property type="entry name" value="RAS"/>
    <property type="match status" value="1"/>
</dbReference>
<keyword evidence="8" id="KW-1185">Reference proteome</keyword>
<dbReference type="GO" id="GO:0003924">
    <property type="term" value="F:GTPase activity"/>
    <property type="evidence" value="ECO:0007669"/>
    <property type="project" value="InterPro"/>
</dbReference>
<dbReference type="PANTHER" id="PTHR47980">
    <property type="entry name" value="LD44762P"/>
    <property type="match status" value="1"/>
</dbReference>
<organism evidence="7 8">
    <name type="scientific">Scleroderma citrinum Foug A</name>
    <dbReference type="NCBI Taxonomy" id="1036808"/>
    <lineage>
        <taxon>Eukaryota</taxon>
        <taxon>Fungi</taxon>
        <taxon>Dikarya</taxon>
        <taxon>Basidiomycota</taxon>
        <taxon>Agaricomycotina</taxon>
        <taxon>Agaricomycetes</taxon>
        <taxon>Agaricomycetidae</taxon>
        <taxon>Boletales</taxon>
        <taxon>Sclerodermatineae</taxon>
        <taxon>Sclerodermataceae</taxon>
        <taxon>Scleroderma</taxon>
    </lineage>
</organism>
<dbReference type="GO" id="GO:0005525">
    <property type="term" value="F:GTP binding"/>
    <property type="evidence" value="ECO:0007669"/>
    <property type="project" value="UniProtKB-KW"/>
</dbReference>
<dbReference type="Proteomes" id="UP000053989">
    <property type="component" value="Unassembled WGS sequence"/>
</dbReference>
<comment type="similarity">
    <text evidence="1">Belongs to the small GTPase superfamily. Rab family.</text>
</comment>
<dbReference type="PRINTS" id="PR00449">
    <property type="entry name" value="RASTRNSFRMNG"/>
</dbReference>
<dbReference type="GO" id="GO:0012505">
    <property type="term" value="C:endomembrane system"/>
    <property type="evidence" value="ECO:0007669"/>
    <property type="project" value="UniProtKB-SubCell"/>
</dbReference>
<protein>
    <recommendedName>
        <fullName evidence="9">Ras-domain-containing protein</fullName>
    </recommendedName>
</protein>
<dbReference type="OrthoDB" id="9989112at2759"/>
<dbReference type="FunFam" id="3.40.50.300:FF:001129">
    <property type="entry name" value="ras-related protein Rab-44 isoform X2"/>
    <property type="match status" value="1"/>
</dbReference>
<evidence type="ECO:0008006" key="9">
    <source>
        <dbReference type="Google" id="ProtNLM"/>
    </source>
</evidence>
<dbReference type="InterPro" id="IPR050305">
    <property type="entry name" value="Small_GTPase_Rab"/>
</dbReference>
<evidence type="ECO:0000313" key="8">
    <source>
        <dbReference type="Proteomes" id="UP000053989"/>
    </source>
</evidence>
<dbReference type="SMART" id="SM00176">
    <property type="entry name" value="RAN"/>
    <property type="match status" value="1"/>
</dbReference>
<name>A0A0C2ZER8_9AGAM</name>
<reference evidence="8" key="2">
    <citation type="submission" date="2015-01" db="EMBL/GenBank/DDBJ databases">
        <title>Evolutionary Origins and Diversification of the Mycorrhizal Mutualists.</title>
        <authorList>
            <consortium name="DOE Joint Genome Institute"/>
            <consortium name="Mycorrhizal Genomics Consortium"/>
            <person name="Kohler A."/>
            <person name="Kuo A."/>
            <person name="Nagy L.G."/>
            <person name="Floudas D."/>
            <person name="Copeland A."/>
            <person name="Barry K.W."/>
            <person name="Cichocki N."/>
            <person name="Veneault-Fourrey C."/>
            <person name="LaButti K."/>
            <person name="Lindquist E.A."/>
            <person name="Lipzen A."/>
            <person name="Lundell T."/>
            <person name="Morin E."/>
            <person name="Murat C."/>
            <person name="Riley R."/>
            <person name="Ohm R."/>
            <person name="Sun H."/>
            <person name="Tunlid A."/>
            <person name="Henrissat B."/>
            <person name="Grigoriev I.V."/>
            <person name="Hibbett D.S."/>
            <person name="Martin F."/>
        </authorList>
    </citation>
    <scope>NUCLEOTIDE SEQUENCE [LARGE SCALE GENOMIC DNA]</scope>
    <source>
        <strain evidence="8">Foug A</strain>
    </source>
</reference>
<sequence>MPPVSTTAVETSTAGTNPATPVNVKLLLIGNASVGKSSLLLRFSDEQWIPEDEATATIGVDFRVHKMEVNGRKVKLSIWDTAGQERFRTITSSYYRGAQGIILVYDVANKETFDALPKWFTEIDTYVSTIVPKIIVGNKLDKEHSRQVSTSEGAAFAARKEALFLEASAKTSVGVREVFEDLVKRILETPELWAPVTPDSGKRGQEDGMPGTIDLNGRGQNQEGDGWGGCGC</sequence>
<gene>
    <name evidence="7" type="ORF">SCLCIDRAFT_1216993</name>
</gene>
<keyword evidence="3" id="KW-0342">GTP-binding</keyword>
<dbReference type="Gene3D" id="3.40.50.300">
    <property type="entry name" value="P-loop containing nucleotide triphosphate hydrolases"/>
    <property type="match status" value="1"/>
</dbReference>
<dbReference type="SMART" id="SM00175">
    <property type="entry name" value="RAB"/>
    <property type="match status" value="1"/>
</dbReference>
<dbReference type="PROSITE" id="PS51420">
    <property type="entry name" value="RHO"/>
    <property type="match status" value="1"/>
</dbReference>
<dbReference type="NCBIfam" id="TIGR00231">
    <property type="entry name" value="small_GTP"/>
    <property type="match status" value="1"/>
</dbReference>
<dbReference type="InterPro" id="IPR001806">
    <property type="entry name" value="Small_GTPase"/>
</dbReference>
<dbReference type="AlphaFoldDB" id="A0A0C2ZER8"/>
<reference evidence="7 8" key="1">
    <citation type="submission" date="2014-04" db="EMBL/GenBank/DDBJ databases">
        <authorList>
            <consortium name="DOE Joint Genome Institute"/>
            <person name="Kuo A."/>
            <person name="Kohler A."/>
            <person name="Nagy L.G."/>
            <person name="Floudas D."/>
            <person name="Copeland A."/>
            <person name="Barry K.W."/>
            <person name="Cichocki N."/>
            <person name="Veneault-Fourrey C."/>
            <person name="LaButti K."/>
            <person name="Lindquist E.A."/>
            <person name="Lipzen A."/>
            <person name="Lundell T."/>
            <person name="Morin E."/>
            <person name="Murat C."/>
            <person name="Sun H."/>
            <person name="Tunlid A."/>
            <person name="Henrissat B."/>
            <person name="Grigoriev I.V."/>
            <person name="Hibbett D.S."/>
            <person name="Martin F."/>
            <person name="Nordberg H.P."/>
            <person name="Cantor M.N."/>
            <person name="Hua S.X."/>
        </authorList>
    </citation>
    <scope>NUCLEOTIDE SEQUENCE [LARGE SCALE GENOMIC DNA]</scope>
    <source>
        <strain evidence="7 8">Foug A</strain>
    </source>
</reference>
<evidence type="ECO:0000256" key="4">
    <source>
        <dbReference type="ARBA" id="ARBA00023288"/>
    </source>
</evidence>